<dbReference type="InterPro" id="IPR008271">
    <property type="entry name" value="Ser/Thr_kinase_AS"/>
</dbReference>
<comment type="catalytic activity">
    <reaction evidence="7">
        <text>L-threonyl-[protein] + ATP = O-phospho-L-threonyl-[protein] + ADP + H(+)</text>
        <dbReference type="Rhea" id="RHEA:46608"/>
        <dbReference type="Rhea" id="RHEA-COMP:11060"/>
        <dbReference type="Rhea" id="RHEA-COMP:11605"/>
        <dbReference type="ChEBI" id="CHEBI:15378"/>
        <dbReference type="ChEBI" id="CHEBI:30013"/>
        <dbReference type="ChEBI" id="CHEBI:30616"/>
        <dbReference type="ChEBI" id="CHEBI:61977"/>
        <dbReference type="ChEBI" id="CHEBI:456216"/>
        <dbReference type="EC" id="2.7.11.1"/>
    </reaction>
</comment>
<dbReference type="SUPFAM" id="SSF56112">
    <property type="entry name" value="Protein kinase-like (PK-like)"/>
    <property type="match status" value="1"/>
</dbReference>
<comment type="catalytic activity">
    <reaction evidence="8">
        <text>L-seryl-[protein] + ATP = O-phospho-L-seryl-[protein] + ADP + H(+)</text>
        <dbReference type="Rhea" id="RHEA:17989"/>
        <dbReference type="Rhea" id="RHEA-COMP:9863"/>
        <dbReference type="Rhea" id="RHEA-COMP:11604"/>
        <dbReference type="ChEBI" id="CHEBI:15378"/>
        <dbReference type="ChEBI" id="CHEBI:29999"/>
        <dbReference type="ChEBI" id="CHEBI:30616"/>
        <dbReference type="ChEBI" id="CHEBI:83421"/>
        <dbReference type="ChEBI" id="CHEBI:456216"/>
        <dbReference type="EC" id="2.7.11.1"/>
    </reaction>
</comment>
<dbReference type="InterPro" id="IPR011009">
    <property type="entry name" value="Kinase-like_dom_sf"/>
</dbReference>
<dbReference type="EC" id="2.7.11.1" evidence="1"/>
<dbReference type="InterPro" id="IPR052239">
    <property type="entry name" value="Ser/Thr-specific_kinases"/>
</dbReference>
<evidence type="ECO:0000256" key="5">
    <source>
        <dbReference type="ARBA" id="ARBA00022777"/>
    </source>
</evidence>
<keyword evidence="3" id="KW-0808">Transferase</keyword>
<proteinExistence type="predicted"/>
<dbReference type="GO" id="GO:0004674">
    <property type="term" value="F:protein serine/threonine kinase activity"/>
    <property type="evidence" value="ECO:0007669"/>
    <property type="project" value="UniProtKB-KW"/>
</dbReference>
<dbReference type="PANTHER" id="PTHR45998">
    <property type="entry name" value="SERINE/THREONINE-PROTEIN KINASE 16"/>
    <property type="match status" value="1"/>
</dbReference>
<dbReference type="PANTHER" id="PTHR45998:SF2">
    <property type="entry name" value="SERINE_THREONINE-PROTEIN KINASE 16"/>
    <property type="match status" value="1"/>
</dbReference>
<evidence type="ECO:0000256" key="6">
    <source>
        <dbReference type="ARBA" id="ARBA00022840"/>
    </source>
</evidence>
<keyword evidence="5 10" id="KW-0418">Kinase</keyword>
<accession>A0A2A3ECJ5</accession>
<dbReference type="Gene3D" id="1.10.510.10">
    <property type="entry name" value="Transferase(Phosphotransferase) domain 1"/>
    <property type="match status" value="1"/>
</dbReference>
<keyword evidence="11" id="KW-1185">Reference proteome</keyword>
<dbReference type="EMBL" id="KZ288308">
    <property type="protein sequence ID" value="PBC28741.1"/>
    <property type="molecule type" value="Genomic_DNA"/>
</dbReference>
<dbReference type="InterPro" id="IPR000719">
    <property type="entry name" value="Prot_kinase_dom"/>
</dbReference>
<evidence type="ECO:0000259" key="9">
    <source>
        <dbReference type="PROSITE" id="PS50011"/>
    </source>
</evidence>
<reference evidence="10 11" key="1">
    <citation type="submission" date="2014-07" db="EMBL/GenBank/DDBJ databases">
        <title>Genomic and transcriptomic analysis on Apis cerana provide comprehensive insights into honey bee biology.</title>
        <authorList>
            <person name="Diao Q."/>
            <person name="Sun L."/>
            <person name="Zheng H."/>
            <person name="Zheng H."/>
            <person name="Xu S."/>
            <person name="Wang S."/>
            <person name="Zeng Z."/>
            <person name="Hu F."/>
            <person name="Su S."/>
            <person name="Wu J."/>
        </authorList>
    </citation>
    <scope>NUCLEOTIDE SEQUENCE [LARGE SCALE GENOMIC DNA]</scope>
    <source>
        <tissue evidence="10">Pupae without intestine</tissue>
    </source>
</reference>
<dbReference type="AlphaFoldDB" id="A0A2A3ECJ5"/>
<sequence>MNSLGLSLILKMGCICSKETITFVNILEKGNGFSIVLLVEDTITHKKYAIKKIICHGLEDQRLAAKEIEYYNLVKHPNVIECIDSTYKGTVDPIINATSEVLIILPYYHRGTLANELERRAKNKNHMGALDILNIFLQICEGVKAFHEAKPEPLAHRDLKTANILLDDGSTPIIMDLGSVAPARIKICGSQAAQTLQDLAAERCSMPYRAPELFNVESYCMVDERTDIWSLGCILYALCYFKSPFDTVYERGDSVALAVISANIIFPEDAPYTEDIQNLILLMLKVNPMERPYIYSVIEKVHDIISKLENKV</sequence>
<dbReference type="Proteomes" id="UP000242457">
    <property type="component" value="Unassembled WGS sequence"/>
</dbReference>
<evidence type="ECO:0000313" key="10">
    <source>
        <dbReference type="EMBL" id="PBC28741.1"/>
    </source>
</evidence>
<dbReference type="GO" id="GO:0005794">
    <property type="term" value="C:Golgi apparatus"/>
    <property type="evidence" value="ECO:0007669"/>
    <property type="project" value="TreeGrafter"/>
</dbReference>
<dbReference type="Pfam" id="PF00069">
    <property type="entry name" value="Pkinase"/>
    <property type="match status" value="1"/>
</dbReference>
<evidence type="ECO:0000256" key="7">
    <source>
        <dbReference type="ARBA" id="ARBA00047899"/>
    </source>
</evidence>
<keyword evidence="2" id="KW-0723">Serine/threonine-protein kinase</keyword>
<gene>
    <name evidence="10" type="ORF">APICC_00397</name>
</gene>
<organism evidence="10 11">
    <name type="scientific">Apis cerana cerana</name>
    <name type="common">Oriental honeybee</name>
    <dbReference type="NCBI Taxonomy" id="94128"/>
    <lineage>
        <taxon>Eukaryota</taxon>
        <taxon>Metazoa</taxon>
        <taxon>Ecdysozoa</taxon>
        <taxon>Arthropoda</taxon>
        <taxon>Hexapoda</taxon>
        <taxon>Insecta</taxon>
        <taxon>Pterygota</taxon>
        <taxon>Neoptera</taxon>
        <taxon>Endopterygota</taxon>
        <taxon>Hymenoptera</taxon>
        <taxon>Apocrita</taxon>
        <taxon>Aculeata</taxon>
        <taxon>Apoidea</taxon>
        <taxon>Anthophila</taxon>
        <taxon>Apidae</taxon>
        <taxon>Apis</taxon>
    </lineage>
</organism>
<keyword evidence="6" id="KW-0067">ATP-binding</keyword>
<keyword evidence="4" id="KW-0547">Nucleotide-binding</keyword>
<dbReference type="PROSITE" id="PS50011">
    <property type="entry name" value="PROTEIN_KINASE_DOM"/>
    <property type="match status" value="1"/>
</dbReference>
<dbReference type="PROSITE" id="PS00108">
    <property type="entry name" value="PROTEIN_KINASE_ST"/>
    <property type="match status" value="1"/>
</dbReference>
<name>A0A2A3ECJ5_APICC</name>
<evidence type="ECO:0000256" key="8">
    <source>
        <dbReference type="ARBA" id="ARBA00048679"/>
    </source>
</evidence>
<feature type="domain" description="Protein kinase" evidence="9">
    <location>
        <begin position="21"/>
        <end position="305"/>
    </location>
</feature>
<dbReference type="OrthoDB" id="248923at2759"/>
<evidence type="ECO:0000256" key="4">
    <source>
        <dbReference type="ARBA" id="ARBA00022741"/>
    </source>
</evidence>
<dbReference type="SMART" id="SM00220">
    <property type="entry name" value="S_TKc"/>
    <property type="match status" value="1"/>
</dbReference>
<dbReference type="STRING" id="94128.A0A2A3ECJ5"/>
<evidence type="ECO:0000256" key="2">
    <source>
        <dbReference type="ARBA" id="ARBA00022527"/>
    </source>
</evidence>
<evidence type="ECO:0000256" key="3">
    <source>
        <dbReference type="ARBA" id="ARBA00022679"/>
    </source>
</evidence>
<evidence type="ECO:0000313" key="11">
    <source>
        <dbReference type="Proteomes" id="UP000242457"/>
    </source>
</evidence>
<evidence type="ECO:0000256" key="1">
    <source>
        <dbReference type="ARBA" id="ARBA00012513"/>
    </source>
</evidence>
<protein>
    <recommendedName>
        <fullName evidence="1">non-specific serine/threonine protein kinase</fullName>
        <ecNumber evidence="1">2.7.11.1</ecNumber>
    </recommendedName>
</protein>
<dbReference type="GO" id="GO:0005524">
    <property type="term" value="F:ATP binding"/>
    <property type="evidence" value="ECO:0007669"/>
    <property type="project" value="UniProtKB-KW"/>
</dbReference>